<dbReference type="SFLD" id="SFLDG01129">
    <property type="entry name" value="C1.5:_HAD__Beta-PGM__Phosphata"/>
    <property type="match status" value="1"/>
</dbReference>
<dbReference type="InterPro" id="IPR036412">
    <property type="entry name" value="HAD-like_sf"/>
</dbReference>
<dbReference type="SFLD" id="SFLDS00003">
    <property type="entry name" value="Haloacid_Dehalogenase"/>
    <property type="match status" value="1"/>
</dbReference>
<protein>
    <submittedName>
        <fullName evidence="2">HAD-IA family hydrolase</fullName>
    </submittedName>
</protein>
<evidence type="ECO:0000313" key="3">
    <source>
        <dbReference type="Proteomes" id="UP000831684"/>
    </source>
</evidence>
<proteinExistence type="predicted"/>
<dbReference type="PANTHER" id="PTHR43316">
    <property type="entry name" value="HYDROLASE, HALOACID DELAHOGENASE-RELATED"/>
    <property type="match status" value="1"/>
</dbReference>
<dbReference type="InterPro" id="IPR006439">
    <property type="entry name" value="HAD-SF_hydro_IA"/>
</dbReference>
<dbReference type="Gene3D" id="1.10.150.750">
    <property type="match status" value="1"/>
</dbReference>
<dbReference type="RefSeq" id="WP_244451216.1">
    <property type="nucleotide sequence ID" value="NZ_CP083241.1"/>
</dbReference>
<dbReference type="Proteomes" id="UP000831684">
    <property type="component" value="Plasmid pB"/>
</dbReference>
<gene>
    <name evidence="2" type="ORF">K9D25_22360</name>
</gene>
<evidence type="ECO:0000313" key="2">
    <source>
        <dbReference type="EMBL" id="UOK73601.1"/>
    </source>
</evidence>
<dbReference type="KEGG" id="apol:K9D25_22360"/>
<organism evidence="2 3">
    <name type="scientific">Ancylobacter polymorphus</name>
    <dbReference type="NCBI Taxonomy" id="223390"/>
    <lineage>
        <taxon>Bacteria</taxon>
        <taxon>Pseudomonadati</taxon>
        <taxon>Pseudomonadota</taxon>
        <taxon>Alphaproteobacteria</taxon>
        <taxon>Hyphomicrobiales</taxon>
        <taxon>Xanthobacteraceae</taxon>
        <taxon>Ancylobacter</taxon>
    </lineage>
</organism>
<evidence type="ECO:0000256" key="1">
    <source>
        <dbReference type="ARBA" id="ARBA00022801"/>
    </source>
</evidence>
<name>A0A9E6ZXN2_9HYPH</name>
<dbReference type="InterPro" id="IPR051540">
    <property type="entry name" value="S-2-haloacid_dehalogenase"/>
</dbReference>
<accession>A0A9E6ZXN2</accession>
<dbReference type="NCBIfam" id="TIGR01549">
    <property type="entry name" value="HAD-SF-IA-v1"/>
    <property type="match status" value="1"/>
</dbReference>
<dbReference type="AlphaFoldDB" id="A0A9E6ZXN2"/>
<dbReference type="EMBL" id="CP083241">
    <property type="protein sequence ID" value="UOK73601.1"/>
    <property type="molecule type" value="Genomic_DNA"/>
</dbReference>
<dbReference type="NCBIfam" id="TIGR01493">
    <property type="entry name" value="HAD-SF-IA-v2"/>
    <property type="match status" value="1"/>
</dbReference>
<dbReference type="InterPro" id="IPR023214">
    <property type="entry name" value="HAD_sf"/>
</dbReference>
<dbReference type="GO" id="GO:0016787">
    <property type="term" value="F:hydrolase activity"/>
    <property type="evidence" value="ECO:0007669"/>
    <property type="project" value="UniProtKB-KW"/>
</dbReference>
<dbReference type="Gene3D" id="3.40.50.1000">
    <property type="entry name" value="HAD superfamily/HAD-like"/>
    <property type="match status" value="1"/>
</dbReference>
<keyword evidence="2" id="KW-0614">Plasmid</keyword>
<reference evidence="2" key="1">
    <citation type="submission" date="2021-09" db="EMBL/GenBank/DDBJ databases">
        <title>Network and meta-omics reveal the key degrader and cooperation patterns in an efficient 1,4-dioxane-degrading microbial community.</title>
        <authorList>
            <person name="Dai C."/>
        </authorList>
    </citation>
    <scope>NUCLEOTIDE SEQUENCE</scope>
    <source>
        <strain evidence="2">ZM13</strain>
        <plasmid evidence="2">pB</plasmid>
    </source>
</reference>
<dbReference type="PANTHER" id="PTHR43316:SF3">
    <property type="entry name" value="HALOACID DEHALOGENASE, TYPE II (AFU_ORTHOLOGUE AFUA_2G07750)-RELATED"/>
    <property type="match status" value="1"/>
</dbReference>
<keyword evidence="1 2" id="KW-0378">Hydrolase</keyword>
<dbReference type="SUPFAM" id="SSF56784">
    <property type="entry name" value="HAD-like"/>
    <property type="match status" value="1"/>
</dbReference>
<geneLocation type="plasmid" evidence="2 3">
    <name>pB</name>
</geneLocation>
<dbReference type="Pfam" id="PF00702">
    <property type="entry name" value="Hydrolase"/>
    <property type="match status" value="1"/>
</dbReference>
<sequence>MKLREFKILTFDVVGTLIDFEAGILDYVRPIAQRAGVQLDDETILHSYGKAEGIEHERTPGLPFPLMMAPAYRTMAAELGLPADEATVEGFRLSIPAWPAFPDTVEALKRLRKHYRLVAMTNSDNWALGHFARTMEQPFDDMVTAEDVGTCKPDPQFFAYARGRQSPHGYKLEDYLHVAQSQYHDIGVAKRLRYRTCWIERRMGKEGFGGSPAPAVMTEPDYHFESLVKLADAVDREE</sequence>